<dbReference type="RefSeq" id="WP_127766770.1">
    <property type="nucleotide sequence ID" value="NZ_SADE01000003.1"/>
</dbReference>
<dbReference type="SUPFAM" id="SSF141571">
    <property type="entry name" value="Pentapeptide repeat-like"/>
    <property type="match status" value="1"/>
</dbReference>
<dbReference type="GO" id="GO:0016887">
    <property type="term" value="F:ATP hydrolysis activity"/>
    <property type="evidence" value="ECO:0007669"/>
    <property type="project" value="InterPro"/>
</dbReference>
<dbReference type="InterPro" id="IPR051082">
    <property type="entry name" value="Pentapeptide-BTB/POZ_domain"/>
</dbReference>
<dbReference type="InterPro" id="IPR003959">
    <property type="entry name" value="ATPase_AAA_core"/>
</dbReference>
<dbReference type="Gene3D" id="3.40.50.300">
    <property type="entry name" value="P-loop containing nucleotide triphosphate hydrolases"/>
    <property type="match status" value="1"/>
</dbReference>
<dbReference type="OrthoDB" id="473122at2"/>
<organism evidence="2 3">
    <name type="scientific">Hwanghaeella grinnelliae</name>
    <dbReference type="NCBI Taxonomy" id="2500179"/>
    <lineage>
        <taxon>Bacteria</taxon>
        <taxon>Pseudomonadati</taxon>
        <taxon>Pseudomonadota</taxon>
        <taxon>Alphaproteobacteria</taxon>
        <taxon>Rhodospirillales</taxon>
        <taxon>Rhodospirillaceae</taxon>
        <taxon>Hwanghaeella</taxon>
    </lineage>
</organism>
<keyword evidence="3" id="KW-1185">Reference proteome</keyword>
<accession>A0A437QJL7</accession>
<dbReference type="InterPro" id="IPR027417">
    <property type="entry name" value="P-loop_NTPase"/>
</dbReference>
<evidence type="ECO:0000313" key="3">
    <source>
        <dbReference type="Proteomes" id="UP000287447"/>
    </source>
</evidence>
<dbReference type="EMBL" id="SADE01000003">
    <property type="protein sequence ID" value="RVU34699.1"/>
    <property type="molecule type" value="Genomic_DNA"/>
</dbReference>
<dbReference type="GO" id="GO:0005524">
    <property type="term" value="F:ATP binding"/>
    <property type="evidence" value="ECO:0007669"/>
    <property type="project" value="InterPro"/>
</dbReference>
<reference evidence="3" key="1">
    <citation type="submission" date="2019-01" db="EMBL/GenBank/DDBJ databases">
        <title>Gri0909 isolated from a small marine red alga.</title>
        <authorList>
            <person name="Kim J."/>
            <person name="Jeong S.E."/>
            <person name="Jeon C.O."/>
        </authorList>
    </citation>
    <scope>NUCLEOTIDE SEQUENCE [LARGE SCALE GENOMIC DNA]</scope>
    <source>
        <strain evidence="3">Gri0909</strain>
    </source>
</reference>
<dbReference type="PANTHER" id="PTHR14136:SF17">
    <property type="entry name" value="BTB_POZ DOMAIN-CONTAINING PROTEIN KCTD9"/>
    <property type="match status" value="1"/>
</dbReference>
<evidence type="ECO:0000259" key="1">
    <source>
        <dbReference type="Pfam" id="PF00004"/>
    </source>
</evidence>
<gene>
    <name evidence="2" type="ORF">EOI86_17760</name>
</gene>
<dbReference type="SUPFAM" id="SSF52540">
    <property type="entry name" value="P-loop containing nucleoside triphosphate hydrolases"/>
    <property type="match status" value="1"/>
</dbReference>
<dbReference type="InterPro" id="IPR001646">
    <property type="entry name" value="5peptide_repeat"/>
</dbReference>
<dbReference type="Gene3D" id="2.160.20.80">
    <property type="entry name" value="E3 ubiquitin-protein ligase SopA"/>
    <property type="match status" value="1"/>
</dbReference>
<dbReference type="Pfam" id="PF00805">
    <property type="entry name" value="Pentapeptide"/>
    <property type="match status" value="2"/>
</dbReference>
<sequence length="960" mass="106434">MGLAYEKPEVQQDIPGAVSKAVLLALDAASSTTPIGYAKFAAGSFGKIQSIFKDLKGKQSTNPENLAWIWLSMTVAGATEEFLNHLRRHYRLEGAKRGAAVATFTKAALNLPPDAGFDAAAITVPGTHAAFQPARGALQQLIQDVTRATQFDMPYWLADFERCLSCAAVYAMVQDAELFTPLDRYADGACVKAASWIAAWDRHSKWIQDRFLQDPVFSPDGSVTTPLSDLYLRLRCYWHEELHSEDEDTRLKTHLGDLHETVEAWLYAPGERRDTIKTIAGGPGCGKSSFAKALASETTARRRFNVVFIELQNFRFTGDLYDDIVTHLSRLSRVSGDGGSPGFPEDPIKRARETFSPLLLIFDGLDELTHDSDKAADITRKFIANIRDLLNQQRSARSDVRAIVLGRNLAVQEALTEAGLPRKNLLNVAPIRSLDWNDLSPHNMYNSRHDDDLDLSDFPEDLIGDMRPAYWQKWADSQKLEDKSQPDSITHRSLSDLNVEPLLLHLLILSDYCRERWQEAAENRNLVYEDILKKVRQRNEGKGAGVPTPNERDFFVLMECLGLAAWRGNARSGDEDTYNSIRAAHARGVDQATPADMKSVLLLTHTRKIDGAKRGFEFIHKSFGEYLAAHGLIAAARRSHKRMTDSDYPATREEISKNWAEIVGASELTYEVLDFLQDEARLLEAKDRDMAIQIKDSLQSILSWVIQNGIPMAQDGENFRELEARQRCATAALLATGTSLAAALVSAAENARPEQEDAWRLTLDWGNIPAIRVLHTLHATTRHPISRALYALGLEHQELHYANLEGANLFGANLFGAILIGANLFGANLEGANLFGAILIGANLEGANLIGANLFGAILIGANLEGANLIGANLKKADLTDGKFSRASVRSADFTDCINLTQQKVNDMFGVKAGYGKTILPSGLHYPDYWHEASDAEEDNVGLINQYFTAYRIWINQLDD</sequence>
<dbReference type="Pfam" id="PF00004">
    <property type="entry name" value="AAA"/>
    <property type="match status" value="1"/>
</dbReference>
<dbReference type="Proteomes" id="UP000287447">
    <property type="component" value="Unassembled WGS sequence"/>
</dbReference>
<comment type="caution">
    <text evidence="2">The sequence shown here is derived from an EMBL/GenBank/DDBJ whole genome shotgun (WGS) entry which is preliminary data.</text>
</comment>
<proteinExistence type="predicted"/>
<dbReference type="PANTHER" id="PTHR14136">
    <property type="entry name" value="BTB_POZ DOMAIN-CONTAINING PROTEIN KCTD9"/>
    <property type="match status" value="1"/>
</dbReference>
<dbReference type="AlphaFoldDB" id="A0A437QJL7"/>
<name>A0A437QJL7_9PROT</name>
<evidence type="ECO:0000313" key="2">
    <source>
        <dbReference type="EMBL" id="RVU34699.1"/>
    </source>
</evidence>
<protein>
    <submittedName>
        <fullName evidence="2">AAA family ATPase</fullName>
    </submittedName>
</protein>
<feature type="domain" description="ATPase AAA-type core" evidence="1">
    <location>
        <begin position="279"/>
        <end position="407"/>
    </location>
</feature>